<dbReference type="EMBL" id="MFJC01000040">
    <property type="protein sequence ID" value="OGG08900.1"/>
    <property type="molecule type" value="Genomic_DNA"/>
</dbReference>
<protein>
    <submittedName>
        <fullName evidence="1">Uncharacterized protein</fullName>
    </submittedName>
</protein>
<dbReference type="AlphaFoldDB" id="A0A1F5Z8Y4"/>
<reference evidence="1 2" key="1">
    <citation type="journal article" date="2016" name="Nat. Commun.">
        <title>Thousands of microbial genomes shed light on interconnected biogeochemical processes in an aquifer system.</title>
        <authorList>
            <person name="Anantharaman K."/>
            <person name="Brown C.T."/>
            <person name="Hug L.A."/>
            <person name="Sharon I."/>
            <person name="Castelle C.J."/>
            <person name="Probst A.J."/>
            <person name="Thomas B.C."/>
            <person name="Singh A."/>
            <person name="Wilkins M.J."/>
            <person name="Karaoz U."/>
            <person name="Brodie E.L."/>
            <person name="Williams K.H."/>
            <person name="Hubbard S.S."/>
            <person name="Banfield J.F."/>
        </authorList>
    </citation>
    <scope>NUCLEOTIDE SEQUENCE [LARGE SCALE GENOMIC DNA]</scope>
</reference>
<proteinExistence type="predicted"/>
<gene>
    <name evidence="1" type="ORF">A2154_03870</name>
</gene>
<accession>A0A1F5Z8Y4</accession>
<evidence type="ECO:0000313" key="1">
    <source>
        <dbReference type="EMBL" id="OGG08900.1"/>
    </source>
</evidence>
<dbReference type="Proteomes" id="UP000176854">
    <property type="component" value="Unassembled WGS sequence"/>
</dbReference>
<dbReference type="STRING" id="1798373.A2154_03870"/>
<comment type="caution">
    <text evidence="1">The sequence shown here is derived from an EMBL/GenBank/DDBJ whole genome shotgun (WGS) entry which is preliminary data.</text>
</comment>
<evidence type="ECO:0000313" key="2">
    <source>
        <dbReference type="Proteomes" id="UP000176854"/>
    </source>
</evidence>
<sequence>MSNIEKVRTEAGFGYDFDPRQLLTQTAGRISGQLRDMYQIMADYEALNTQQVITEVAGIIRRNEDIKNRLDEYELAMQKPAVPTKVAELRIIAQQSRGNLEPYTRAEPEALRDWYSGNYQELFEKAGPCALFWAVHADFETDAGVRRVTETMDQLYTRLMDSIEMSINVK</sequence>
<organism evidence="1 2">
    <name type="scientific">Candidatus Gottesmanbacteria bacterium RBG_16_43_7</name>
    <dbReference type="NCBI Taxonomy" id="1798373"/>
    <lineage>
        <taxon>Bacteria</taxon>
        <taxon>Candidatus Gottesmaniibacteriota</taxon>
    </lineage>
</organism>
<name>A0A1F5Z8Y4_9BACT</name>